<name>A0A9X6W1P3_BACCE</name>
<gene>
    <name evidence="2" type="ORF">CN357_04580</name>
</gene>
<keyword evidence="1" id="KW-0472">Membrane</keyword>
<dbReference type="Proteomes" id="UP000220210">
    <property type="component" value="Unassembled WGS sequence"/>
</dbReference>
<evidence type="ECO:0000256" key="1">
    <source>
        <dbReference type="SAM" id="Phobius"/>
    </source>
</evidence>
<comment type="caution">
    <text evidence="2">The sequence shown here is derived from an EMBL/GenBank/DDBJ whole genome shotgun (WGS) entry which is preliminary data.</text>
</comment>
<dbReference type="EMBL" id="NTSO01000002">
    <property type="protein sequence ID" value="PFF51971.1"/>
    <property type="molecule type" value="Genomic_DNA"/>
</dbReference>
<accession>A0A9X6W1P3</accession>
<proteinExistence type="predicted"/>
<feature type="transmembrane region" description="Helical" evidence="1">
    <location>
        <begin position="12"/>
        <end position="36"/>
    </location>
</feature>
<evidence type="ECO:0000313" key="3">
    <source>
        <dbReference type="Proteomes" id="UP000220210"/>
    </source>
</evidence>
<sequence>MKLTSNKIKFILYLLTIILGGGVGISAIFALVIPLAENEFTATLFVLIFPAISLIYFIHLFIAFKYKEYRKFIYSCRNFYCIHHIYTLDYTIPYKLALKSILKGAFSLLYSNIIKNNNLPFVDSPYNKYNCTEWS</sequence>
<evidence type="ECO:0000313" key="2">
    <source>
        <dbReference type="EMBL" id="PFF51971.1"/>
    </source>
</evidence>
<protein>
    <submittedName>
        <fullName evidence="2">Uncharacterized protein</fullName>
    </submittedName>
</protein>
<dbReference type="AlphaFoldDB" id="A0A9X6W1P3"/>
<keyword evidence="1" id="KW-1133">Transmembrane helix</keyword>
<organism evidence="2 3">
    <name type="scientific">Bacillus cereus</name>
    <dbReference type="NCBI Taxonomy" id="1396"/>
    <lineage>
        <taxon>Bacteria</taxon>
        <taxon>Bacillati</taxon>
        <taxon>Bacillota</taxon>
        <taxon>Bacilli</taxon>
        <taxon>Bacillales</taxon>
        <taxon>Bacillaceae</taxon>
        <taxon>Bacillus</taxon>
        <taxon>Bacillus cereus group</taxon>
    </lineage>
</organism>
<feature type="transmembrane region" description="Helical" evidence="1">
    <location>
        <begin position="42"/>
        <end position="64"/>
    </location>
</feature>
<reference evidence="2 3" key="1">
    <citation type="submission" date="2017-09" db="EMBL/GenBank/DDBJ databases">
        <title>Large-scale bioinformatics analysis of Bacillus genomes uncovers conserved roles of natural products in bacterial physiology.</title>
        <authorList>
            <consortium name="Agbiome Team Llc"/>
            <person name="Bleich R.M."/>
            <person name="Kirk G.J."/>
            <person name="Santa Maria K.C."/>
            <person name="Allen S.E."/>
            <person name="Farag S."/>
            <person name="Shank E.A."/>
            <person name="Bowers A."/>
        </authorList>
    </citation>
    <scope>NUCLEOTIDE SEQUENCE [LARGE SCALE GENOMIC DNA]</scope>
    <source>
        <strain evidence="2 3">AFS020204</strain>
    </source>
</reference>
<keyword evidence="1" id="KW-0812">Transmembrane</keyword>